<dbReference type="NCBIfam" id="TIGR03696">
    <property type="entry name" value="Rhs_assc_core"/>
    <property type="match status" value="1"/>
</dbReference>
<dbReference type="SUPFAM" id="SSF51294">
    <property type="entry name" value="Hedgehog/intein (Hint) domain"/>
    <property type="match status" value="1"/>
</dbReference>
<protein>
    <submittedName>
        <fullName evidence="8">Intein/intein/RHS repeat-associated protein</fullName>
    </submittedName>
</protein>
<evidence type="ECO:0000259" key="7">
    <source>
        <dbReference type="PROSITE" id="PS01159"/>
    </source>
</evidence>
<feature type="signal peptide" evidence="6">
    <location>
        <begin position="1"/>
        <end position="27"/>
    </location>
</feature>
<dbReference type="Gene3D" id="2.180.10.10">
    <property type="entry name" value="RHS repeat-associated core"/>
    <property type="match status" value="2"/>
</dbReference>
<dbReference type="Pfam" id="PF05593">
    <property type="entry name" value="RHS_repeat"/>
    <property type="match status" value="1"/>
</dbReference>
<dbReference type="InterPro" id="IPR006141">
    <property type="entry name" value="Intein_N"/>
</dbReference>
<feature type="domain" description="WW" evidence="7">
    <location>
        <begin position="229"/>
        <end position="254"/>
    </location>
</feature>
<feature type="compositionally biased region" description="Polar residues" evidence="5">
    <location>
        <begin position="1648"/>
        <end position="1657"/>
    </location>
</feature>
<sequence>MKLKRALIRAMAVCLALTTVTVSVEQAAIAAGSPSVNAPDVKSVAVSNGSLAARGQDEATMRALKGNQPTGGTQQGGGSFAATPFSASSSWEVSRQSGDFSWSYPLRVPPAPGGFSPSLALSYRSSAVDGLTSVTNNQPSWVGEGWDLSAGFVERAYGGCADDTDGGTTPPKTGDLCWRSDNATASFGGRGGMLIKDDTTGVWRLKADDRSRIERIPTPGNGDKFNESWKITTVDGTQYFFGTRTAAKSTWTVPVFGDDAGEPCHESTFAASSCDRAWRWMLDKVVDPRGNVVLYNYETETNKYGKNREDAAVSYVRAGTLKSVEYGLRDDVNAPATGRVEFGLENRCVKDANCSNFSIKENWPDAAVADHCDGATCPGKHTPTFWSTKRLSTITTQVRKGDGYQNVDRWTLHHEFPKTDDVYQAALWLRGITHTGLVGGELSLPEVTFEGTAKPNRVDTPTGIGPLNRYRVTGIVSESGGVTTVKYAAPDCVPATSMPANAESNDKRCYPSKWAPKDGAEREDYFHKYVVESITTSDRYAASTEQVVRYQYLDGAAWRRDQSEFTKADKRTYNEFRGYGRVRVLNGADNDRYGPVTMTEERFYRGMHGDKLPGGSTRTVNVTDSENGSREDSDWLSGYRYESQTHDGTSDTVLSKTISTPTWSGPTATRGDYKAYWTAQESSTTYTALRSGGWRKTRTESKYDSHGQVTETKDLGDLATDADDRCTTTTYLQDEPRWRWSYPLESETVAVACGAAVSFPAQALGGVRNAYDNAGNIIKVEIIDERPASGAVWKSKLTSTYDVYGRSLTVTDAAGATTTAEYVPKTGGPTTGTIRTDALGHSVTTTIEPAWGKDTKIVDANENVTESASDALGRTTAVWLPNRPRDDWSNQPSQSFVYDVKRDAPSSVKTTAVSAKGNYLTSTSVFDGLYRIRQAQTPTEGGRLISDTRYDSQGRSARVTQPFFNDKTVDTSLLVFSETDVPGLTRTEYDGAGRAQHMIYQAGGQEKWRSTTAYGGDRVDVTPPRGGTPTTVVTDARGQRTELWQYKGSTASGDHDTVRYTYTLGGQLASTMDAAGNTWKWQYDLHGRQIRAEDVDKGVSTMTYDALGQLSTVTDALNNTLTYSYDKLGRTTSVKSGTTVLKDFTYDTADYGLGLPASSTRYVDGKAYTNKVLAYSPLDQPLITETVIPDIEGPLKGTYSTTFKYNPNGSLEGTGHGAIAAAGMPAETVLHQYDDLGRPSQTVGGLRDLSTDMLVNSTAYTKYGELYRLELGATGKRTWLSYYYDDNTRRMNRYIVDAEVPSPKQADVNYSYDDAGNIQSVLDSTVLGSDRQCFRYDNLQRLTHAWTPSGDCAADPSTASLSGPAPYWQSFEYDAIGNRKKEIQHSSAGDTTRTYNYSRAHSLDSVTTAGPGGSNLDRFTYDAAGNTKTRNLTGVAQTLDWDAEGRVGKISDNAKDTSFIYDASGSRLLRRDPDGTTLYLGGQEIRLAKGATKPTVTRYYTHGGQIVAMREGTTKLTWLANDHQGTAQIAVNRETLAVDRRRQTPFGAPRGGTATFPGERGFVGGTIDVSTGLVELGARQYDPAIGRFISVDPLLDPDDPQQWSAYAYANNSPITSSDPTGLLPMSCLDGAGSGTCSYKDNRGGGGSSASIPGTDTPSKGIVSSDRDGIDVYYDNDTGKSYIGDWEVIGAGPDVFHLAEEMRAVKSQILAHDWYPAPEDPDGRYSTMQLLDFAVRACTYSQTAGCNSRFTLQLSLSHDLAGGAGFDRPGGSAGVRGGGRKGGAAALGGATTFSPRNFCRNSFIGDTLVLMADGTTKRIEEIEVGDRVFATDPETGEAGPREVVATIIGEGDKNLVEVSIGDAKVVATDEHPFWVPELKLWADAEDLGADSSLLTAAGTEARISATREWTASERVYNLTVEGLHTYYVLAGATPVLVHNTGGCITALRDWVSQRFQFGNQTFLLDRKGMEHILTRHHPKMWDGSVKAQQSFFDPKMSVADVQDAIGQVMRQNRDTLAQRGSTGMYQIRGNVDGVDYVLGLNKGRVGQFYPVPPSP</sequence>
<proteinExistence type="predicted"/>
<dbReference type="InterPro" id="IPR031325">
    <property type="entry name" value="RHS_repeat"/>
</dbReference>
<dbReference type="PANTHER" id="PTHR32305">
    <property type="match status" value="1"/>
</dbReference>
<comment type="caution">
    <text evidence="8">The sequence shown here is derived from an EMBL/GenBank/DDBJ whole genome shotgun (WGS) entry which is preliminary data.</text>
</comment>
<dbReference type="InterPro" id="IPR050708">
    <property type="entry name" value="T6SS_VgrG/RHS"/>
</dbReference>
<dbReference type="InterPro" id="IPR036844">
    <property type="entry name" value="Hint_dom_sf"/>
</dbReference>
<evidence type="ECO:0000313" key="9">
    <source>
        <dbReference type="Proteomes" id="UP000248714"/>
    </source>
</evidence>
<evidence type="ECO:0000256" key="1">
    <source>
        <dbReference type="ARBA" id="ARBA00004613"/>
    </source>
</evidence>
<dbReference type="CDD" id="cd00081">
    <property type="entry name" value="Hint"/>
    <property type="match status" value="1"/>
</dbReference>
<dbReference type="SMART" id="SM00306">
    <property type="entry name" value="HintN"/>
    <property type="match status" value="1"/>
</dbReference>
<dbReference type="InterPro" id="IPR003587">
    <property type="entry name" value="Hint_dom_N"/>
</dbReference>
<dbReference type="NCBIfam" id="TIGR01443">
    <property type="entry name" value="intein_Cterm"/>
    <property type="match status" value="1"/>
</dbReference>
<evidence type="ECO:0000256" key="3">
    <source>
        <dbReference type="ARBA" id="ARBA00022737"/>
    </source>
</evidence>
<organism evidence="8 9">
    <name type="scientific">Lentzea atacamensis</name>
    <dbReference type="NCBI Taxonomy" id="531938"/>
    <lineage>
        <taxon>Bacteria</taxon>
        <taxon>Bacillati</taxon>
        <taxon>Actinomycetota</taxon>
        <taxon>Actinomycetes</taxon>
        <taxon>Pseudonocardiales</taxon>
        <taxon>Pseudonocardiaceae</taxon>
        <taxon>Lentzea</taxon>
    </lineage>
</organism>
<dbReference type="InterPro" id="IPR006530">
    <property type="entry name" value="YD"/>
</dbReference>
<keyword evidence="4" id="KW-0843">Virulence</keyword>
<keyword evidence="9" id="KW-1185">Reference proteome</keyword>
<dbReference type="PROSITE" id="PS50818">
    <property type="entry name" value="INTEIN_C_TER"/>
    <property type="match status" value="1"/>
</dbReference>
<dbReference type="Gene3D" id="2.170.16.10">
    <property type="entry name" value="Hedgehog/Intein (Hint) domain"/>
    <property type="match status" value="1"/>
</dbReference>
<evidence type="ECO:0000256" key="5">
    <source>
        <dbReference type="SAM" id="MobiDB-lite"/>
    </source>
</evidence>
<dbReference type="InterPro" id="IPR056823">
    <property type="entry name" value="TEN-like_YD-shell"/>
</dbReference>
<dbReference type="InterPro" id="IPR003284">
    <property type="entry name" value="Sal_SpvB"/>
</dbReference>
<reference evidence="8 9" key="1">
    <citation type="submission" date="2018-06" db="EMBL/GenBank/DDBJ databases">
        <title>Genomic Encyclopedia of Type Strains, Phase IV (KMG-IV): sequencing the most valuable type-strain genomes for metagenomic binning, comparative biology and taxonomic classification.</title>
        <authorList>
            <person name="Goeker M."/>
        </authorList>
    </citation>
    <scope>NUCLEOTIDE SEQUENCE [LARGE SCALE GENOMIC DNA]</scope>
    <source>
        <strain evidence="8 9">DSM 45479</strain>
    </source>
</reference>
<evidence type="ECO:0000256" key="6">
    <source>
        <dbReference type="SAM" id="SignalP"/>
    </source>
</evidence>
<keyword evidence="2" id="KW-0964">Secreted</keyword>
<evidence type="ECO:0000256" key="2">
    <source>
        <dbReference type="ARBA" id="ARBA00022525"/>
    </source>
</evidence>
<feature type="region of interest" description="Disordered" evidence="5">
    <location>
        <begin position="607"/>
        <end position="636"/>
    </location>
</feature>
<keyword evidence="3" id="KW-0677">Repeat</keyword>
<dbReference type="Pfam" id="PF03534">
    <property type="entry name" value="SpvB"/>
    <property type="match status" value="1"/>
</dbReference>
<dbReference type="PROSITE" id="PS50817">
    <property type="entry name" value="INTEIN_N_TER"/>
    <property type="match status" value="1"/>
</dbReference>
<feature type="region of interest" description="Disordered" evidence="5">
    <location>
        <begin position="1639"/>
        <end position="1661"/>
    </location>
</feature>
<accession>A0ABX9EBK7</accession>
<dbReference type="PANTHER" id="PTHR32305:SF17">
    <property type="entry name" value="TRNA NUCLEASE WAPA"/>
    <property type="match status" value="1"/>
</dbReference>
<dbReference type="InterPro" id="IPR001202">
    <property type="entry name" value="WW_dom"/>
</dbReference>
<gene>
    <name evidence="8" type="ORF">C8D87_10273</name>
</gene>
<comment type="subcellular location">
    <subcellularLocation>
        <location evidence="1">Secreted</location>
    </subcellularLocation>
</comment>
<evidence type="ECO:0000313" key="8">
    <source>
        <dbReference type="EMBL" id="RAS68013.1"/>
    </source>
</evidence>
<dbReference type="InterPro" id="IPR030934">
    <property type="entry name" value="Intein_C"/>
</dbReference>
<dbReference type="Pfam" id="PF07591">
    <property type="entry name" value="PT-HINT"/>
    <property type="match status" value="1"/>
</dbReference>
<dbReference type="RefSeq" id="WP_112226388.1">
    <property type="nucleotide sequence ID" value="NZ_QLTT01000002.1"/>
</dbReference>
<dbReference type="Proteomes" id="UP000248714">
    <property type="component" value="Unassembled WGS sequence"/>
</dbReference>
<feature type="chain" id="PRO_5046995987" evidence="6">
    <location>
        <begin position="28"/>
        <end position="2054"/>
    </location>
</feature>
<evidence type="ECO:0000256" key="4">
    <source>
        <dbReference type="ARBA" id="ARBA00023026"/>
    </source>
</evidence>
<dbReference type="PROSITE" id="PS01159">
    <property type="entry name" value="WW_DOMAIN_1"/>
    <property type="match status" value="1"/>
</dbReference>
<dbReference type="EMBL" id="QLTT01000002">
    <property type="protein sequence ID" value="RAS68013.1"/>
    <property type="molecule type" value="Genomic_DNA"/>
</dbReference>
<name>A0ABX9EBK7_9PSEU</name>
<keyword evidence="6" id="KW-0732">Signal</keyword>
<dbReference type="Pfam" id="PF25023">
    <property type="entry name" value="TEN_YD-shell"/>
    <property type="match status" value="1"/>
</dbReference>
<dbReference type="InterPro" id="IPR022385">
    <property type="entry name" value="Rhs_assc_core"/>
</dbReference>
<dbReference type="NCBIfam" id="TIGR01643">
    <property type="entry name" value="YD_repeat_2x"/>
    <property type="match status" value="1"/>
</dbReference>
<feature type="compositionally biased region" description="Polar residues" evidence="5">
    <location>
        <begin position="616"/>
        <end position="626"/>
    </location>
</feature>